<evidence type="ECO:0000313" key="3">
    <source>
        <dbReference type="Proteomes" id="UP000215902"/>
    </source>
</evidence>
<sequence length="211" mass="23867">QDTKSVFFKMADDVSKFINPKLIKMLRSRRAAAKQCGYNYLLRPRHPSLVEHTNQMKLVAAAQAAAANEAVLRRPPQMYLSEAKYSQVMKWLSDCSRANVSPATSSSKSRKVLARNSNGNSRKKPRQKSRSRMLVARGVRARNCPACMETDLTRHHGYKRRGDEAGFNDGQHRRRGQGVTAAVIDEHQRVKTAVCMRLRASLASLFKNPWI</sequence>
<dbReference type="AlphaFoldDB" id="A0A267H0V6"/>
<evidence type="ECO:0000256" key="1">
    <source>
        <dbReference type="SAM" id="MobiDB-lite"/>
    </source>
</evidence>
<proteinExistence type="predicted"/>
<feature type="non-terminal residue" evidence="2">
    <location>
        <position position="1"/>
    </location>
</feature>
<keyword evidence="3" id="KW-1185">Reference proteome</keyword>
<feature type="compositionally biased region" description="Basic residues" evidence="1">
    <location>
        <begin position="121"/>
        <end position="131"/>
    </location>
</feature>
<dbReference type="EMBL" id="NIVC01000070">
    <property type="protein sequence ID" value="PAA91895.1"/>
    <property type="molecule type" value="Genomic_DNA"/>
</dbReference>
<dbReference type="Proteomes" id="UP000215902">
    <property type="component" value="Unassembled WGS sequence"/>
</dbReference>
<accession>A0A267H0V6</accession>
<name>A0A267H0V6_9PLAT</name>
<comment type="caution">
    <text evidence="2">The sequence shown here is derived from an EMBL/GenBank/DDBJ whole genome shotgun (WGS) entry which is preliminary data.</text>
</comment>
<gene>
    <name evidence="2" type="ORF">BOX15_Mlig009513g1</name>
</gene>
<reference evidence="2 3" key="1">
    <citation type="submission" date="2017-06" db="EMBL/GenBank/DDBJ databases">
        <title>A platform for efficient transgenesis in Macrostomum lignano, a flatworm model organism for stem cell research.</title>
        <authorList>
            <person name="Berezikov E."/>
        </authorList>
    </citation>
    <scope>NUCLEOTIDE SEQUENCE [LARGE SCALE GENOMIC DNA]</scope>
    <source>
        <strain evidence="2">DV1</strain>
        <tissue evidence="2">Whole organism</tissue>
    </source>
</reference>
<feature type="region of interest" description="Disordered" evidence="1">
    <location>
        <begin position="99"/>
        <end position="133"/>
    </location>
</feature>
<protein>
    <submittedName>
        <fullName evidence="2">Uncharacterized protein</fullName>
    </submittedName>
</protein>
<evidence type="ECO:0000313" key="2">
    <source>
        <dbReference type="EMBL" id="PAA91895.1"/>
    </source>
</evidence>
<organism evidence="2 3">
    <name type="scientific">Macrostomum lignano</name>
    <dbReference type="NCBI Taxonomy" id="282301"/>
    <lineage>
        <taxon>Eukaryota</taxon>
        <taxon>Metazoa</taxon>
        <taxon>Spiralia</taxon>
        <taxon>Lophotrochozoa</taxon>
        <taxon>Platyhelminthes</taxon>
        <taxon>Rhabditophora</taxon>
        <taxon>Macrostomorpha</taxon>
        <taxon>Macrostomida</taxon>
        <taxon>Macrostomidae</taxon>
        <taxon>Macrostomum</taxon>
    </lineage>
</organism>